<evidence type="ECO:0000313" key="1">
    <source>
        <dbReference type="EMBL" id="TMR21982.1"/>
    </source>
</evidence>
<dbReference type="RefSeq" id="WP_138666430.1">
    <property type="nucleotide sequence ID" value="NZ_VCKY01000035.1"/>
</dbReference>
<sequence length="191" mass="19626">MFRDSGSSAWGRGYPAADDARSCAAAEWAATARAVVARALEPGGGIARPAGRERSPRATGKGMLAEVVGDGVLAVLIRNVLHRACGRLSGGGSPVRHPAVGPAGPPDLIIETSGTAVAVSDALERVGALGTVVLAAPPVTSVMMVRTYADVHRRGLSVVGVPWTGPEPDPPQEHDALAAAALEHLRPWNER</sequence>
<dbReference type="AlphaFoldDB" id="A0A5S4FMS6"/>
<protein>
    <submittedName>
        <fullName evidence="1">Uncharacterized protein</fullName>
    </submittedName>
</protein>
<dbReference type="EMBL" id="VCKY01000035">
    <property type="protein sequence ID" value="TMR21982.1"/>
    <property type="molecule type" value="Genomic_DNA"/>
</dbReference>
<accession>A0A5S4FMS6</accession>
<organism evidence="1 2">
    <name type="scientific">Nonomuraea turkmeniaca</name>
    <dbReference type="NCBI Taxonomy" id="103838"/>
    <lineage>
        <taxon>Bacteria</taxon>
        <taxon>Bacillati</taxon>
        <taxon>Actinomycetota</taxon>
        <taxon>Actinomycetes</taxon>
        <taxon>Streptosporangiales</taxon>
        <taxon>Streptosporangiaceae</taxon>
        <taxon>Nonomuraea</taxon>
    </lineage>
</organism>
<comment type="caution">
    <text evidence="1">The sequence shown here is derived from an EMBL/GenBank/DDBJ whole genome shotgun (WGS) entry which is preliminary data.</text>
</comment>
<dbReference type="Proteomes" id="UP000309128">
    <property type="component" value="Unassembled WGS sequence"/>
</dbReference>
<gene>
    <name evidence="1" type="ORF">ETD86_13220</name>
</gene>
<keyword evidence="2" id="KW-1185">Reference proteome</keyword>
<proteinExistence type="predicted"/>
<name>A0A5S4FMS6_9ACTN</name>
<reference evidence="1 2" key="1">
    <citation type="submission" date="2019-05" db="EMBL/GenBank/DDBJ databases">
        <title>Draft genome sequence of Nonomuraea turkmeniaca DSM 43926.</title>
        <authorList>
            <person name="Saricaoglu S."/>
            <person name="Isik K."/>
        </authorList>
    </citation>
    <scope>NUCLEOTIDE SEQUENCE [LARGE SCALE GENOMIC DNA]</scope>
    <source>
        <strain evidence="1 2">DSM 43926</strain>
    </source>
</reference>
<evidence type="ECO:0000313" key="2">
    <source>
        <dbReference type="Proteomes" id="UP000309128"/>
    </source>
</evidence>